<dbReference type="Proteomes" id="UP000054911">
    <property type="component" value="Unassembled WGS sequence"/>
</dbReference>
<dbReference type="AlphaFoldDB" id="A0A158DXS1"/>
<gene>
    <name evidence="1" type="ORF">AWB80_07625</name>
</gene>
<keyword evidence="2" id="KW-1185">Reference proteome</keyword>
<proteinExistence type="predicted"/>
<comment type="caution">
    <text evidence="1">The sequence shown here is derived from an EMBL/GenBank/DDBJ whole genome shotgun (WGS) entry which is preliminary data.</text>
</comment>
<sequence>MNKIESYDDFSMRLWSGGDGIVENEPEERL</sequence>
<organism evidence="1 2">
    <name type="scientific">Caballeronia pedi</name>
    <dbReference type="NCBI Taxonomy" id="1777141"/>
    <lineage>
        <taxon>Bacteria</taxon>
        <taxon>Pseudomonadati</taxon>
        <taxon>Pseudomonadota</taxon>
        <taxon>Betaproteobacteria</taxon>
        <taxon>Burkholderiales</taxon>
        <taxon>Burkholderiaceae</taxon>
        <taxon>Caballeronia</taxon>
    </lineage>
</organism>
<evidence type="ECO:0000313" key="1">
    <source>
        <dbReference type="EMBL" id="SAK99190.1"/>
    </source>
</evidence>
<name>A0A158DXS1_9BURK</name>
<dbReference type="EMBL" id="FCOE02000052">
    <property type="protein sequence ID" value="SAK99190.1"/>
    <property type="molecule type" value="Genomic_DNA"/>
</dbReference>
<reference evidence="1" key="1">
    <citation type="submission" date="2016-01" db="EMBL/GenBank/DDBJ databases">
        <authorList>
            <person name="Peeters C."/>
        </authorList>
    </citation>
    <scope>NUCLEOTIDE SEQUENCE [LARGE SCALE GENOMIC DNA]</scope>
    <source>
        <strain evidence="1">LMG 29323</strain>
    </source>
</reference>
<accession>A0A158DXS1</accession>
<evidence type="ECO:0000313" key="2">
    <source>
        <dbReference type="Proteomes" id="UP000054911"/>
    </source>
</evidence>
<protein>
    <submittedName>
        <fullName evidence="1">Uncharacterized protein</fullName>
    </submittedName>
</protein>